<accession>A0A840CCF0</accession>
<keyword evidence="2" id="KW-1185">Reference proteome</keyword>
<dbReference type="InterPro" id="IPR017026">
    <property type="entry name" value="ImuA"/>
</dbReference>
<proteinExistence type="predicted"/>
<organism evidence="1 2">
    <name type="scientific">Chelatococcus caeni</name>
    <dbReference type="NCBI Taxonomy" id="1348468"/>
    <lineage>
        <taxon>Bacteria</taxon>
        <taxon>Pseudomonadati</taxon>
        <taxon>Pseudomonadota</taxon>
        <taxon>Alphaproteobacteria</taxon>
        <taxon>Hyphomicrobiales</taxon>
        <taxon>Chelatococcaceae</taxon>
        <taxon>Chelatococcus</taxon>
    </lineage>
</organism>
<dbReference type="SUPFAM" id="SSF52540">
    <property type="entry name" value="P-loop containing nucleoside triphosphate hydrolases"/>
    <property type="match status" value="1"/>
</dbReference>
<dbReference type="InterPro" id="IPR027417">
    <property type="entry name" value="P-loop_NTPase"/>
</dbReference>
<comment type="caution">
    <text evidence="1">The sequence shown here is derived from an EMBL/GenBank/DDBJ whole genome shotgun (WGS) entry which is preliminary data.</text>
</comment>
<protein>
    <submittedName>
        <fullName evidence="1">Protein ImuA</fullName>
    </submittedName>
</protein>
<evidence type="ECO:0000313" key="2">
    <source>
        <dbReference type="Proteomes" id="UP000577362"/>
    </source>
</evidence>
<dbReference type="PIRSF" id="PIRSF034285">
    <property type="entry name" value="UCP034285"/>
    <property type="match status" value="1"/>
</dbReference>
<dbReference type="Proteomes" id="UP000577362">
    <property type="component" value="Unassembled WGS sequence"/>
</dbReference>
<dbReference type="RefSeq" id="WP_183318752.1">
    <property type="nucleotide sequence ID" value="NZ_JACIEN010000009.1"/>
</dbReference>
<dbReference type="EMBL" id="JACIEN010000009">
    <property type="protein sequence ID" value="MBB4019927.1"/>
    <property type="molecule type" value="Genomic_DNA"/>
</dbReference>
<evidence type="ECO:0000313" key="1">
    <source>
        <dbReference type="EMBL" id="MBB4019927.1"/>
    </source>
</evidence>
<name>A0A840CCF0_9HYPH</name>
<sequence>MSAVQETLQALRRSIAAIEPAASEAGRRFTCGAPAVDGLLGGGFLRAAVHEIFAREDADAGAAAGFAAALAARAAADGRRVVWVRQGFSVAETGALHAPGLAALGLDPRLLVVVTGPDATCVLQAGAEAMRCPALGAVVIEPWGDPKSLDLTASRRLALAAEQSGVPALLLRIAATPRPSAAATRWSAAAAPSRPLAANAPGHPAFDITLLRHRAGLEGRRWRLEWHREHRLFREPAPLSRPVVSLPAGRPAAPDLAPLARTG</sequence>
<dbReference type="Gene3D" id="3.40.50.300">
    <property type="entry name" value="P-loop containing nucleotide triphosphate hydrolases"/>
    <property type="match status" value="1"/>
</dbReference>
<dbReference type="AlphaFoldDB" id="A0A840CCF0"/>
<gene>
    <name evidence="1" type="ORF">GGR16_004987</name>
</gene>
<reference evidence="1 2" key="1">
    <citation type="submission" date="2020-08" db="EMBL/GenBank/DDBJ databases">
        <title>Genomic Encyclopedia of Type Strains, Phase IV (KMG-IV): sequencing the most valuable type-strain genomes for metagenomic binning, comparative biology and taxonomic classification.</title>
        <authorList>
            <person name="Goeker M."/>
        </authorList>
    </citation>
    <scope>NUCLEOTIDE SEQUENCE [LARGE SCALE GENOMIC DNA]</scope>
    <source>
        <strain evidence="1 2">DSM 103737</strain>
    </source>
</reference>